<reference evidence="4" key="1">
    <citation type="submission" date="2019-11" db="EMBL/GenBank/DDBJ databases">
        <authorList>
            <person name="Liu Y."/>
            <person name="Hou J."/>
            <person name="Li T.-Q."/>
            <person name="Guan C.-H."/>
            <person name="Wu X."/>
            <person name="Wu H.-Z."/>
            <person name="Ling F."/>
            <person name="Zhang R."/>
            <person name="Shi X.-G."/>
            <person name="Ren J.-P."/>
            <person name="Chen E.-F."/>
            <person name="Sun J.-M."/>
        </authorList>
    </citation>
    <scope>NUCLEOTIDE SEQUENCE</scope>
    <source>
        <strain evidence="4">Adult_tree_wgs_1</strain>
        <tissue evidence="4">Leaves</tissue>
    </source>
</reference>
<keyword evidence="1" id="KW-0862">Zinc</keyword>
<name>A0A834GBH1_RHOSS</name>
<dbReference type="AlphaFoldDB" id="A0A834GBH1"/>
<gene>
    <name evidence="4" type="ORF">RHSIM_Rhsim10G0077300</name>
</gene>
<evidence type="ECO:0000259" key="3">
    <source>
        <dbReference type="PROSITE" id="PS50158"/>
    </source>
</evidence>
<proteinExistence type="predicted"/>
<dbReference type="InterPro" id="IPR025558">
    <property type="entry name" value="DUF4283"/>
</dbReference>
<organism evidence="4 5">
    <name type="scientific">Rhododendron simsii</name>
    <name type="common">Sims's rhododendron</name>
    <dbReference type="NCBI Taxonomy" id="118357"/>
    <lineage>
        <taxon>Eukaryota</taxon>
        <taxon>Viridiplantae</taxon>
        <taxon>Streptophyta</taxon>
        <taxon>Embryophyta</taxon>
        <taxon>Tracheophyta</taxon>
        <taxon>Spermatophyta</taxon>
        <taxon>Magnoliopsida</taxon>
        <taxon>eudicotyledons</taxon>
        <taxon>Gunneridae</taxon>
        <taxon>Pentapetalae</taxon>
        <taxon>asterids</taxon>
        <taxon>Ericales</taxon>
        <taxon>Ericaceae</taxon>
        <taxon>Ericoideae</taxon>
        <taxon>Rhodoreae</taxon>
        <taxon>Rhododendron</taxon>
    </lineage>
</organism>
<dbReference type="Pfam" id="PF14111">
    <property type="entry name" value="DUF4283"/>
    <property type="match status" value="1"/>
</dbReference>
<feature type="region of interest" description="Disordered" evidence="2">
    <location>
        <begin position="522"/>
        <end position="546"/>
    </location>
</feature>
<evidence type="ECO:0000313" key="5">
    <source>
        <dbReference type="Proteomes" id="UP000626092"/>
    </source>
</evidence>
<evidence type="ECO:0000313" key="4">
    <source>
        <dbReference type="EMBL" id="KAF7130102.1"/>
    </source>
</evidence>
<dbReference type="PANTHER" id="PTHR31286:SF167">
    <property type="entry name" value="OS09G0268800 PROTEIN"/>
    <property type="match status" value="1"/>
</dbReference>
<dbReference type="InterPro" id="IPR001878">
    <property type="entry name" value="Znf_CCHC"/>
</dbReference>
<dbReference type="GO" id="GO:0008270">
    <property type="term" value="F:zinc ion binding"/>
    <property type="evidence" value="ECO:0007669"/>
    <property type="project" value="UniProtKB-KW"/>
</dbReference>
<dbReference type="EMBL" id="WJXA01000010">
    <property type="protein sequence ID" value="KAF7130102.1"/>
    <property type="molecule type" value="Genomic_DNA"/>
</dbReference>
<dbReference type="PROSITE" id="PS50158">
    <property type="entry name" value="ZF_CCHC"/>
    <property type="match status" value="1"/>
</dbReference>
<dbReference type="InterPro" id="IPR040256">
    <property type="entry name" value="At4g02000-like"/>
</dbReference>
<keyword evidence="1" id="KW-0479">Metal-binding</keyword>
<dbReference type="PANTHER" id="PTHR31286">
    <property type="entry name" value="GLYCINE-RICH CELL WALL STRUCTURAL PROTEIN 1.8-LIKE"/>
    <property type="match status" value="1"/>
</dbReference>
<dbReference type="Proteomes" id="UP000626092">
    <property type="component" value="Unassembled WGS sequence"/>
</dbReference>
<accession>A0A834GBH1</accession>
<feature type="compositionally biased region" description="Polar residues" evidence="2">
    <location>
        <begin position="442"/>
        <end position="457"/>
    </location>
</feature>
<evidence type="ECO:0000256" key="2">
    <source>
        <dbReference type="SAM" id="MobiDB-lite"/>
    </source>
</evidence>
<comment type="caution">
    <text evidence="4">The sequence shown here is derived from an EMBL/GenBank/DDBJ whole genome shotgun (WGS) entry which is preliminary data.</text>
</comment>
<feature type="region of interest" description="Disordered" evidence="2">
    <location>
        <begin position="339"/>
        <end position="358"/>
    </location>
</feature>
<dbReference type="InterPro" id="IPR025836">
    <property type="entry name" value="Zn_knuckle_CX2CX4HX4C"/>
</dbReference>
<feature type="region of interest" description="Disordered" evidence="2">
    <location>
        <begin position="442"/>
        <end position="489"/>
    </location>
</feature>
<protein>
    <recommendedName>
        <fullName evidence="3">CCHC-type domain-containing protein</fullName>
    </recommendedName>
</protein>
<dbReference type="GO" id="GO:0003676">
    <property type="term" value="F:nucleic acid binding"/>
    <property type="evidence" value="ECO:0007669"/>
    <property type="project" value="InterPro"/>
</dbReference>
<evidence type="ECO:0000256" key="1">
    <source>
        <dbReference type="PROSITE-ProRule" id="PRU00047"/>
    </source>
</evidence>
<dbReference type="Pfam" id="PF14392">
    <property type="entry name" value="zf-CCHC_4"/>
    <property type="match status" value="1"/>
</dbReference>
<dbReference type="OrthoDB" id="1710782at2759"/>
<feature type="domain" description="CCHC-type" evidence="3">
    <location>
        <begin position="192"/>
        <end position="205"/>
    </location>
</feature>
<sequence>MAEPDIIDLDASFDDSPHRSRHTLVGKIISCKSLNKKGVSNVITKAWRTREEVSVSAWGNNTYAFCFKSEDDLCKIISLGPWSVMGCLMVLRKWDGHKTLEEIDFSCSPFWVQIQGLPLGFLNTRSGMRIAETLGDVIAVEDPDGRGKLNKFLRVRVWIDVTKPLKKGFFLKRVNEEDLWVKFRYERLSNYCYGCGRIGHTQNDCLDSDDSWKQQKGGVEELRAEISWLDTIQYGDKQLEKLVYPRECKRNPTVEGDGGEICDGGACQSQSEARRDEARRNILRTEEVVHENVGNMVVQPNSGQVSPLEDVLPGQRIKMTDSLSHEGAQWKCLSVENTSRVSGLDPGQSKDGPNTTNSQYFVEELDSPKGGPLMIEGLDFGNLLGQSPIKEVGHFQSEVGLSNIFTRLLNLKQKNPDDFEEEERQRKKALLIGWDVQNRNKGGSISSDQLIPSQNFVSKKGKTNPRSGSNRGGRGSRGRPRKNPCMLPNLSDQDLIEVQVEHSSEFSLTSIDNSWLNDDMLSEVDSNVGAEPRAPVAGPEQPRTRW</sequence>
<keyword evidence="1" id="KW-0863">Zinc-finger</keyword>
<keyword evidence="5" id="KW-1185">Reference proteome</keyword>